<evidence type="ECO:0000313" key="16">
    <source>
        <dbReference type="EMBL" id="SKB74811.1"/>
    </source>
</evidence>
<dbReference type="GO" id="GO:0008270">
    <property type="term" value="F:zinc ion binding"/>
    <property type="evidence" value="ECO:0007669"/>
    <property type="project" value="InterPro"/>
</dbReference>
<dbReference type="Proteomes" id="UP000190897">
    <property type="component" value="Unassembled WGS sequence"/>
</dbReference>
<feature type="domain" description="Secretion system C-terminal sorting" evidence="15">
    <location>
        <begin position="673"/>
        <end position="741"/>
    </location>
</feature>
<feature type="chain" id="PRO_5012594712" description="Aminopeptidase N" evidence="12">
    <location>
        <begin position="21"/>
        <end position="748"/>
    </location>
</feature>
<dbReference type="GO" id="GO:0043171">
    <property type="term" value="P:peptide catabolic process"/>
    <property type="evidence" value="ECO:0007669"/>
    <property type="project" value="TreeGrafter"/>
</dbReference>
<keyword evidence="8" id="KW-0479">Metal-binding</keyword>
<evidence type="ECO:0000256" key="12">
    <source>
        <dbReference type="SAM" id="SignalP"/>
    </source>
</evidence>
<dbReference type="PANTHER" id="PTHR11533">
    <property type="entry name" value="PROTEASE M1 ZINC METALLOPROTEASE"/>
    <property type="match status" value="1"/>
</dbReference>
<dbReference type="GO" id="GO:0006508">
    <property type="term" value="P:proteolysis"/>
    <property type="evidence" value="ECO:0007669"/>
    <property type="project" value="UniProtKB-KW"/>
</dbReference>
<dbReference type="PANTHER" id="PTHR11533:SF174">
    <property type="entry name" value="PUROMYCIN-SENSITIVE AMINOPEPTIDASE-RELATED"/>
    <property type="match status" value="1"/>
</dbReference>
<evidence type="ECO:0000256" key="2">
    <source>
        <dbReference type="ARBA" id="ARBA00001947"/>
    </source>
</evidence>
<dbReference type="STRING" id="651661.SAMN05660293_01878"/>
<dbReference type="Pfam" id="PF17900">
    <property type="entry name" value="Peptidase_M1_N"/>
    <property type="match status" value="1"/>
</dbReference>
<dbReference type="SUPFAM" id="SSF63737">
    <property type="entry name" value="Leukotriene A4 hydrolase N-terminal domain"/>
    <property type="match status" value="1"/>
</dbReference>
<dbReference type="Gene3D" id="2.60.40.1730">
    <property type="entry name" value="tricorn interacting facor f3 domain"/>
    <property type="match status" value="1"/>
</dbReference>
<dbReference type="Pfam" id="PF18962">
    <property type="entry name" value="Por_Secre_tail"/>
    <property type="match status" value="1"/>
</dbReference>
<keyword evidence="17" id="KW-1185">Reference proteome</keyword>
<keyword evidence="6" id="KW-0031">Aminopeptidase</keyword>
<dbReference type="GO" id="GO:0016285">
    <property type="term" value="F:alanyl aminopeptidase activity"/>
    <property type="evidence" value="ECO:0007669"/>
    <property type="project" value="UniProtKB-EC"/>
</dbReference>
<evidence type="ECO:0000259" key="15">
    <source>
        <dbReference type="Pfam" id="PF18962"/>
    </source>
</evidence>
<reference evidence="17" key="1">
    <citation type="submission" date="2017-02" db="EMBL/GenBank/DDBJ databases">
        <authorList>
            <person name="Varghese N."/>
            <person name="Submissions S."/>
        </authorList>
    </citation>
    <scope>NUCLEOTIDE SEQUENCE [LARGE SCALE GENOMIC DNA]</scope>
    <source>
        <strain evidence="17">DSM 22270</strain>
    </source>
</reference>
<dbReference type="Gene3D" id="1.10.390.10">
    <property type="entry name" value="Neutral Protease Domain 2"/>
    <property type="match status" value="1"/>
</dbReference>
<dbReference type="InterPro" id="IPR042097">
    <property type="entry name" value="Aminopeptidase_N-like_N_sf"/>
</dbReference>
<dbReference type="GO" id="GO:0005737">
    <property type="term" value="C:cytoplasm"/>
    <property type="evidence" value="ECO:0007669"/>
    <property type="project" value="TreeGrafter"/>
</dbReference>
<feature type="signal peptide" evidence="12">
    <location>
        <begin position="1"/>
        <end position="20"/>
    </location>
</feature>
<sequence>MRLILLVLFLIITDFSQAQQADHIDDEIEEIAELEQKWFRSRVAVNQSNARTSASQNFNVTYYRCEWEVDPAIRYIKGKVTTHFVMTGSGNSIALDLANEHTVSSVTRNNVALSFVHSNSTLTISFQSQLASGAKDSISVTYEGIPPTAFGPFATATHGPAQDPTMWTVSEPYGARDWWPCKNGLDDKADSIDVYLKHPANYKGASNGVLQSETAVANSKIVTHWKHRYPIASYLVCLAVSNYNVLNNSVIIGGTTIPMQTYCYPENQAVFAAGAQNAMNAMTQFSNLLGDYPFKKEKYGHVQFAFGGGMEHQTCSFMVNMGETLIAHELAHQWFGDKITCGNWEDIWLNEGFATHMASIYNENKTSANAVVYRNAQINAITAQPGGSVWVDDVGNPNRIFDQRLSYYKGSHLLYMLRWILSDAVFFTAIKNYLKDPALAYGFATTANLKSHLEDASGKDLTYFFNQWFTGQGYPSYKVEWFSGENDVQIKLSQTTSHASVSFFELPVPLLFRNSVTGQQKLVVLINIADGQVFLENLGFTPNQVTFDPEKWLVTKNNNIIHVDDPLPVSFESVKIQCVGDQPQVVWTTSEEVNAGFFEVQNSFDAVNWSSIGSVEAAGNSVQLKHYTYTDNAGLAKGQYYRILEHDLDGKTQQSRILRSACEKMEKSDLIVSPNPVRSELSFKTNEGSKGIKTISIYNPDGRLELAPQVLFLNSGSIHVSGLARGLYILQLQDTDAKTIKAVRFLKE</sequence>
<evidence type="ECO:0000259" key="14">
    <source>
        <dbReference type="Pfam" id="PF17900"/>
    </source>
</evidence>
<gene>
    <name evidence="16" type="ORF">SAMN05660293_01878</name>
</gene>
<dbReference type="InterPro" id="IPR001930">
    <property type="entry name" value="Peptidase_M1"/>
</dbReference>
<dbReference type="InterPro" id="IPR027268">
    <property type="entry name" value="Peptidase_M4/M1_CTD_sf"/>
</dbReference>
<evidence type="ECO:0000256" key="4">
    <source>
        <dbReference type="ARBA" id="ARBA00012564"/>
    </source>
</evidence>
<dbReference type="EC" id="3.4.11.2" evidence="4"/>
<keyword evidence="12" id="KW-0732">Signal</keyword>
<evidence type="ECO:0000256" key="5">
    <source>
        <dbReference type="ARBA" id="ARBA00015611"/>
    </source>
</evidence>
<feature type="domain" description="Peptidase M1 membrane alanine aminopeptidase" evidence="13">
    <location>
        <begin position="323"/>
        <end position="468"/>
    </location>
</feature>
<keyword evidence="7" id="KW-0645">Protease</keyword>
<dbReference type="Pfam" id="PF01433">
    <property type="entry name" value="Peptidase_M1"/>
    <property type="match status" value="1"/>
</dbReference>
<evidence type="ECO:0000256" key="6">
    <source>
        <dbReference type="ARBA" id="ARBA00022438"/>
    </source>
</evidence>
<dbReference type="GO" id="GO:0016020">
    <property type="term" value="C:membrane"/>
    <property type="evidence" value="ECO:0007669"/>
    <property type="project" value="TreeGrafter"/>
</dbReference>
<name>A0A1T5DT12_9BACT</name>
<feature type="domain" description="Aminopeptidase N-like N-terminal" evidence="14">
    <location>
        <begin position="62"/>
        <end position="235"/>
    </location>
</feature>
<accession>A0A1T5DT12</accession>
<dbReference type="InterPro" id="IPR026444">
    <property type="entry name" value="Secre_tail"/>
</dbReference>
<organism evidence="16 17">
    <name type="scientific">Dyadobacter psychrophilus</name>
    <dbReference type="NCBI Taxonomy" id="651661"/>
    <lineage>
        <taxon>Bacteria</taxon>
        <taxon>Pseudomonadati</taxon>
        <taxon>Bacteroidota</taxon>
        <taxon>Cytophagia</taxon>
        <taxon>Cytophagales</taxon>
        <taxon>Spirosomataceae</taxon>
        <taxon>Dyadobacter</taxon>
    </lineage>
</organism>
<evidence type="ECO:0000256" key="3">
    <source>
        <dbReference type="ARBA" id="ARBA00010136"/>
    </source>
</evidence>
<evidence type="ECO:0000256" key="8">
    <source>
        <dbReference type="ARBA" id="ARBA00022723"/>
    </source>
</evidence>
<dbReference type="NCBIfam" id="TIGR04183">
    <property type="entry name" value="Por_Secre_tail"/>
    <property type="match status" value="1"/>
</dbReference>
<comment type="catalytic activity">
    <reaction evidence="1">
        <text>Release of an N-terminal amino acid, Xaa-|-Yaa- from a peptide, amide or arylamide. Xaa is preferably Ala, but may be most amino acids including Pro (slow action). When a terminal hydrophobic residue is followed by a prolyl residue, the two may be released as an intact Xaa-Pro dipeptide.</text>
        <dbReference type="EC" id="3.4.11.2"/>
    </reaction>
</comment>
<dbReference type="InterPro" id="IPR014782">
    <property type="entry name" value="Peptidase_M1_dom"/>
</dbReference>
<evidence type="ECO:0000256" key="10">
    <source>
        <dbReference type="ARBA" id="ARBA00022833"/>
    </source>
</evidence>
<proteinExistence type="inferred from homology"/>
<evidence type="ECO:0000256" key="11">
    <source>
        <dbReference type="ARBA" id="ARBA00023049"/>
    </source>
</evidence>
<evidence type="ECO:0000256" key="7">
    <source>
        <dbReference type="ARBA" id="ARBA00022670"/>
    </source>
</evidence>
<comment type="similarity">
    <text evidence="3">Belongs to the peptidase M1 family.</text>
</comment>
<keyword evidence="11" id="KW-0482">Metalloprotease</keyword>
<dbReference type="GO" id="GO:0005615">
    <property type="term" value="C:extracellular space"/>
    <property type="evidence" value="ECO:0007669"/>
    <property type="project" value="TreeGrafter"/>
</dbReference>
<dbReference type="SUPFAM" id="SSF55486">
    <property type="entry name" value="Metalloproteases ('zincins'), catalytic domain"/>
    <property type="match status" value="1"/>
</dbReference>
<dbReference type="InterPro" id="IPR045357">
    <property type="entry name" value="Aminopeptidase_N-like_N"/>
</dbReference>
<dbReference type="PRINTS" id="PR00756">
    <property type="entry name" value="ALADIPTASE"/>
</dbReference>
<evidence type="ECO:0000259" key="13">
    <source>
        <dbReference type="Pfam" id="PF01433"/>
    </source>
</evidence>
<dbReference type="InterPro" id="IPR050344">
    <property type="entry name" value="Peptidase_M1_aminopeptidases"/>
</dbReference>
<evidence type="ECO:0000256" key="1">
    <source>
        <dbReference type="ARBA" id="ARBA00000098"/>
    </source>
</evidence>
<evidence type="ECO:0000256" key="9">
    <source>
        <dbReference type="ARBA" id="ARBA00022801"/>
    </source>
</evidence>
<dbReference type="CDD" id="cd09603">
    <property type="entry name" value="M1_APN_like"/>
    <property type="match status" value="1"/>
</dbReference>
<dbReference type="AlphaFoldDB" id="A0A1T5DT12"/>
<dbReference type="RefSeq" id="WP_082214417.1">
    <property type="nucleotide sequence ID" value="NZ_FUZA01000002.1"/>
</dbReference>
<protein>
    <recommendedName>
        <fullName evidence="5">Aminopeptidase N</fullName>
        <ecNumber evidence="4">3.4.11.2</ecNumber>
    </recommendedName>
</protein>
<comment type="cofactor">
    <cofactor evidence="2">
        <name>Zn(2+)</name>
        <dbReference type="ChEBI" id="CHEBI:29105"/>
    </cofactor>
</comment>
<dbReference type="GO" id="GO:0070006">
    <property type="term" value="F:metalloaminopeptidase activity"/>
    <property type="evidence" value="ECO:0007669"/>
    <property type="project" value="TreeGrafter"/>
</dbReference>
<dbReference type="EMBL" id="FUZA01000002">
    <property type="protein sequence ID" value="SKB74811.1"/>
    <property type="molecule type" value="Genomic_DNA"/>
</dbReference>
<keyword evidence="9" id="KW-0378">Hydrolase</keyword>
<dbReference type="GO" id="GO:0042277">
    <property type="term" value="F:peptide binding"/>
    <property type="evidence" value="ECO:0007669"/>
    <property type="project" value="TreeGrafter"/>
</dbReference>
<keyword evidence="10" id="KW-0862">Zinc</keyword>
<dbReference type="OrthoDB" id="100605at2"/>
<evidence type="ECO:0000313" key="17">
    <source>
        <dbReference type="Proteomes" id="UP000190897"/>
    </source>
</evidence>